<keyword evidence="8" id="KW-0472">Membrane</keyword>
<keyword evidence="10" id="KW-1185">Reference proteome</keyword>
<evidence type="ECO:0000256" key="7">
    <source>
        <dbReference type="ARBA" id="ARBA00023128"/>
    </source>
</evidence>
<comment type="subcellular location">
    <subcellularLocation>
        <location evidence="1">Mitochondrion inner membrane</location>
        <topology evidence="1">Multi-pass membrane protein</topology>
    </subcellularLocation>
</comment>
<keyword evidence="5" id="KW-0999">Mitochondrion inner membrane</keyword>
<dbReference type="EMBL" id="JRES01000322">
    <property type="protein sequence ID" value="KNC32291.1"/>
    <property type="molecule type" value="Genomic_DNA"/>
</dbReference>
<keyword evidence="7" id="KW-0496">Mitochondrion</keyword>
<evidence type="ECO:0000256" key="8">
    <source>
        <dbReference type="ARBA" id="ARBA00023136"/>
    </source>
</evidence>
<evidence type="ECO:0000256" key="6">
    <source>
        <dbReference type="ARBA" id="ARBA00022989"/>
    </source>
</evidence>
<sequence>MLTLQMSSVLALRQLGNSLKYSSTTKNYGNQLRNSQLQIPLAQCMATKVNSKTTNTPAFQDEWRIIYRLPLIRLASAFNRVKIPYGILNGLTIPAAFALEQASQLPPTTAMLISAVGLTSWCTLAISSLFVRNLIGIIYVNDSNDKMKLAYVDYWGKRHDVCFNVDDVIPESEKSRPAKFDFYQSLRLYSDEKVNYKLLQRFGSIEDPETFATIFGE</sequence>
<dbReference type="GO" id="GO:0005743">
    <property type="term" value="C:mitochondrial inner membrane"/>
    <property type="evidence" value="ECO:0007669"/>
    <property type="project" value="UniProtKB-SubCell"/>
</dbReference>
<evidence type="ECO:0000256" key="4">
    <source>
        <dbReference type="ARBA" id="ARBA00022692"/>
    </source>
</evidence>
<dbReference type="InterPro" id="IPR026571">
    <property type="entry name" value="Tmem186"/>
</dbReference>
<keyword evidence="4" id="KW-0812">Transmembrane</keyword>
<evidence type="ECO:0000256" key="1">
    <source>
        <dbReference type="ARBA" id="ARBA00004448"/>
    </source>
</evidence>
<evidence type="ECO:0000313" key="9">
    <source>
        <dbReference type="EMBL" id="KNC32291.1"/>
    </source>
</evidence>
<dbReference type="STRING" id="7375.A0A0L0CJ65"/>
<dbReference type="Proteomes" id="UP000037069">
    <property type="component" value="Unassembled WGS sequence"/>
</dbReference>
<reference evidence="9 10" key="1">
    <citation type="journal article" date="2015" name="Nat. Commun.">
        <title>Lucilia cuprina genome unlocks parasitic fly biology to underpin future interventions.</title>
        <authorList>
            <person name="Anstead C.A."/>
            <person name="Korhonen P.K."/>
            <person name="Young N.D."/>
            <person name="Hall R.S."/>
            <person name="Jex A.R."/>
            <person name="Murali S.C."/>
            <person name="Hughes D.S."/>
            <person name="Lee S.F."/>
            <person name="Perry T."/>
            <person name="Stroehlein A.J."/>
            <person name="Ansell B.R."/>
            <person name="Breugelmans B."/>
            <person name="Hofmann A."/>
            <person name="Qu J."/>
            <person name="Dugan S."/>
            <person name="Lee S.L."/>
            <person name="Chao H."/>
            <person name="Dinh H."/>
            <person name="Han Y."/>
            <person name="Doddapaneni H.V."/>
            <person name="Worley K.C."/>
            <person name="Muzny D.M."/>
            <person name="Ioannidis P."/>
            <person name="Waterhouse R.M."/>
            <person name="Zdobnov E.M."/>
            <person name="James P.J."/>
            <person name="Bagnall N.H."/>
            <person name="Kotze A.C."/>
            <person name="Gibbs R.A."/>
            <person name="Richards S."/>
            <person name="Batterham P."/>
            <person name="Gasser R.B."/>
        </authorList>
    </citation>
    <scope>NUCLEOTIDE SEQUENCE [LARGE SCALE GENOMIC DNA]</scope>
    <source>
        <strain evidence="9 10">LS</strain>
        <tissue evidence="9">Full body</tissue>
    </source>
</reference>
<dbReference type="OMA" id="WRTVYSM"/>
<dbReference type="OrthoDB" id="6147888at2759"/>
<comment type="caution">
    <text evidence="9">The sequence shown here is derived from an EMBL/GenBank/DDBJ whole genome shotgun (WGS) entry which is preliminary data.</text>
</comment>
<protein>
    <recommendedName>
        <fullName evidence="3">Transmembrane protein 186</fullName>
    </recommendedName>
</protein>
<dbReference type="PANTHER" id="PTHR13603">
    <property type="entry name" value="TRANSMEMBRANE PROTEIN 186"/>
    <property type="match status" value="1"/>
</dbReference>
<evidence type="ECO:0000256" key="3">
    <source>
        <dbReference type="ARBA" id="ARBA00014604"/>
    </source>
</evidence>
<dbReference type="PANTHER" id="PTHR13603:SF1">
    <property type="entry name" value="TRANSMEMBRANE PROTEIN 186"/>
    <property type="match status" value="1"/>
</dbReference>
<dbReference type="AlphaFoldDB" id="A0A0L0CJ65"/>
<accession>A0A0L0CJ65</accession>
<comment type="similarity">
    <text evidence="2">Belongs to the TMEM186 family.</text>
</comment>
<organism evidence="9 10">
    <name type="scientific">Lucilia cuprina</name>
    <name type="common">Green bottle fly</name>
    <name type="synonym">Australian sheep blowfly</name>
    <dbReference type="NCBI Taxonomy" id="7375"/>
    <lineage>
        <taxon>Eukaryota</taxon>
        <taxon>Metazoa</taxon>
        <taxon>Ecdysozoa</taxon>
        <taxon>Arthropoda</taxon>
        <taxon>Hexapoda</taxon>
        <taxon>Insecta</taxon>
        <taxon>Pterygota</taxon>
        <taxon>Neoptera</taxon>
        <taxon>Endopterygota</taxon>
        <taxon>Diptera</taxon>
        <taxon>Brachycera</taxon>
        <taxon>Muscomorpha</taxon>
        <taxon>Oestroidea</taxon>
        <taxon>Calliphoridae</taxon>
        <taxon>Luciliinae</taxon>
        <taxon>Lucilia</taxon>
    </lineage>
</organism>
<evidence type="ECO:0000256" key="5">
    <source>
        <dbReference type="ARBA" id="ARBA00022792"/>
    </source>
</evidence>
<evidence type="ECO:0000313" key="10">
    <source>
        <dbReference type="Proteomes" id="UP000037069"/>
    </source>
</evidence>
<evidence type="ECO:0000256" key="2">
    <source>
        <dbReference type="ARBA" id="ARBA00007020"/>
    </source>
</evidence>
<name>A0A0L0CJ65_LUCCU</name>
<proteinExistence type="inferred from homology"/>
<gene>
    <name evidence="9" type="ORF">FF38_09721</name>
</gene>
<keyword evidence="6" id="KW-1133">Transmembrane helix</keyword>